<dbReference type="Proteomes" id="UP001345013">
    <property type="component" value="Unassembled WGS sequence"/>
</dbReference>
<sequence>MKFYNLIFTASTLLAAASSANAIEPTTTTLQSGFQTKTLVEPASKVLAREEAKAAETCKVDYEQCKSNNDCCSCWCVEYQLWGWRCGGYEHPPVAGCTPQPRSRTYPPALDAVEAE</sequence>
<keyword evidence="2" id="KW-0732">Signal</keyword>
<evidence type="ECO:0000256" key="1">
    <source>
        <dbReference type="SAM" id="MobiDB-lite"/>
    </source>
</evidence>
<comment type="caution">
    <text evidence="3">The sequence shown here is derived from an EMBL/GenBank/DDBJ whole genome shotgun (WGS) entry which is preliminary data.</text>
</comment>
<reference evidence="3 4" key="1">
    <citation type="submission" date="2023-08" db="EMBL/GenBank/DDBJ databases">
        <title>Black Yeasts Isolated from many extreme environments.</title>
        <authorList>
            <person name="Coleine C."/>
            <person name="Stajich J.E."/>
            <person name="Selbmann L."/>
        </authorList>
    </citation>
    <scope>NUCLEOTIDE SEQUENCE [LARGE SCALE GENOMIC DNA]</scope>
    <source>
        <strain evidence="3 4">CCFEE 5885</strain>
    </source>
</reference>
<protein>
    <submittedName>
        <fullName evidence="3">Uncharacterized protein</fullName>
    </submittedName>
</protein>
<evidence type="ECO:0000256" key="2">
    <source>
        <dbReference type="SAM" id="SignalP"/>
    </source>
</evidence>
<organism evidence="3 4">
    <name type="scientific">Lithohypha guttulata</name>
    <dbReference type="NCBI Taxonomy" id="1690604"/>
    <lineage>
        <taxon>Eukaryota</taxon>
        <taxon>Fungi</taxon>
        <taxon>Dikarya</taxon>
        <taxon>Ascomycota</taxon>
        <taxon>Pezizomycotina</taxon>
        <taxon>Eurotiomycetes</taxon>
        <taxon>Chaetothyriomycetidae</taxon>
        <taxon>Chaetothyriales</taxon>
        <taxon>Trichomeriaceae</taxon>
        <taxon>Lithohypha</taxon>
    </lineage>
</organism>
<evidence type="ECO:0000313" key="3">
    <source>
        <dbReference type="EMBL" id="KAK5101501.1"/>
    </source>
</evidence>
<gene>
    <name evidence="3" type="ORF">LTR24_000557</name>
</gene>
<feature type="chain" id="PRO_5046261804" evidence="2">
    <location>
        <begin position="23"/>
        <end position="116"/>
    </location>
</feature>
<dbReference type="EMBL" id="JAVRRG010000004">
    <property type="protein sequence ID" value="KAK5101501.1"/>
    <property type="molecule type" value="Genomic_DNA"/>
</dbReference>
<feature type="signal peptide" evidence="2">
    <location>
        <begin position="1"/>
        <end position="22"/>
    </location>
</feature>
<keyword evidence="4" id="KW-1185">Reference proteome</keyword>
<feature type="region of interest" description="Disordered" evidence="1">
    <location>
        <begin position="96"/>
        <end position="116"/>
    </location>
</feature>
<accession>A0ABR0KNI4</accession>
<proteinExistence type="predicted"/>
<evidence type="ECO:0000313" key="4">
    <source>
        <dbReference type="Proteomes" id="UP001345013"/>
    </source>
</evidence>
<name>A0ABR0KNI4_9EURO</name>